<name>A0A7C6A836_UNCW3</name>
<proteinExistence type="predicted"/>
<sequence>MPNEKQVAILRRMKGEERMRIGFEICDFVTKLVIAGIRYQYPNISEKELKEKIKERYQL</sequence>
<gene>
    <name evidence="1" type="ORF">ENW73_00870</name>
</gene>
<protein>
    <submittedName>
        <fullName evidence="1">Uncharacterized protein</fullName>
    </submittedName>
</protein>
<organism evidence="1">
    <name type="scientific">candidate division WOR-3 bacterium</name>
    <dbReference type="NCBI Taxonomy" id="2052148"/>
    <lineage>
        <taxon>Bacteria</taxon>
        <taxon>Bacteria division WOR-3</taxon>
    </lineage>
</organism>
<dbReference type="AlphaFoldDB" id="A0A7C6A836"/>
<reference evidence="1" key="1">
    <citation type="journal article" date="2020" name="mSystems">
        <title>Genome- and Community-Level Interaction Insights into Carbon Utilization and Element Cycling Functions of Hydrothermarchaeota in Hydrothermal Sediment.</title>
        <authorList>
            <person name="Zhou Z."/>
            <person name="Liu Y."/>
            <person name="Xu W."/>
            <person name="Pan J."/>
            <person name="Luo Z.H."/>
            <person name="Li M."/>
        </authorList>
    </citation>
    <scope>NUCLEOTIDE SEQUENCE [LARGE SCALE GENOMIC DNA]</scope>
    <source>
        <strain evidence="1">SpSt-876</strain>
    </source>
</reference>
<comment type="caution">
    <text evidence="1">The sequence shown here is derived from an EMBL/GenBank/DDBJ whole genome shotgun (WGS) entry which is preliminary data.</text>
</comment>
<accession>A0A7C6A836</accession>
<evidence type="ECO:0000313" key="1">
    <source>
        <dbReference type="EMBL" id="HHS51407.1"/>
    </source>
</evidence>
<dbReference type="EMBL" id="DTLI01000022">
    <property type="protein sequence ID" value="HHS51407.1"/>
    <property type="molecule type" value="Genomic_DNA"/>
</dbReference>